<gene>
    <name evidence="3" type="ORF">OSB04_029664</name>
</gene>
<feature type="transmembrane region" description="Helical" evidence="2">
    <location>
        <begin position="204"/>
        <end position="221"/>
    </location>
</feature>
<proteinExistence type="predicted"/>
<feature type="region of interest" description="Disordered" evidence="1">
    <location>
        <begin position="237"/>
        <end position="265"/>
    </location>
</feature>
<keyword evidence="2" id="KW-0812">Transmembrane</keyword>
<accession>A0AA38W6E0</accession>
<evidence type="ECO:0000313" key="4">
    <source>
        <dbReference type="Proteomes" id="UP001172457"/>
    </source>
</evidence>
<feature type="transmembrane region" description="Helical" evidence="2">
    <location>
        <begin position="46"/>
        <end position="65"/>
    </location>
</feature>
<dbReference type="Proteomes" id="UP001172457">
    <property type="component" value="Chromosome 8"/>
</dbReference>
<evidence type="ECO:0000313" key="3">
    <source>
        <dbReference type="EMBL" id="KAJ9536931.1"/>
    </source>
</evidence>
<feature type="region of interest" description="Disordered" evidence="1">
    <location>
        <begin position="1"/>
        <end position="27"/>
    </location>
</feature>
<evidence type="ECO:0000256" key="1">
    <source>
        <dbReference type="SAM" id="MobiDB-lite"/>
    </source>
</evidence>
<dbReference type="AlphaFoldDB" id="A0AA38W6E0"/>
<name>A0AA38W6E0_9ASTR</name>
<feature type="transmembrane region" description="Helical" evidence="2">
    <location>
        <begin position="77"/>
        <end position="95"/>
    </location>
</feature>
<dbReference type="EMBL" id="JARYMX010000008">
    <property type="protein sequence ID" value="KAJ9536931.1"/>
    <property type="molecule type" value="Genomic_DNA"/>
</dbReference>
<evidence type="ECO:0000256" key="2">
    <source>
        <dbReference type="SAM" id="Phobius"/>
    </source>
</evidence>
<protein>
    <submittedName>
        <fullName evidence="3">Uncharacterized protein</fullName>
    </submittedName>
</protein>
<reference evidence="3" key="1">
    <citation type="submission" date="2023-03" db="EMBL/GenBank/DDBJ databases">
        <title>Chromosome-scale reference genome and RAD-based genetic map of yellow starthistle (Centaurea solstitialis) reveal putative structural variation and QTLs associated with invader traits.</title>
        <authorList>
            <person name="Reatini B."/>
            <person name="Cang F.A."/>
            <person name="Jiang Q."/>
            <person name="Mckibben M.T.W."/>
            <person name="Barker M.S."/>
            <person name="Rieseberg L.H."/>
            <person name="Dlugosch K.M."/>
        </authorList>
    </citation>
    <scope>NUCLEOTIDE SEQUENCE</scope>
    <source>
        <strain evidence="3">CAN-66</strain>
        <tissue evidence="3">Leaf</tissue>
    </source>
</reference>
<keyword evidence="4" id="KW-1185">Reference proteome</keyword>
<comment type="caution">
    <text evidence="3">The sequence shown here is derived from an EMBL/GenBank/DDBJ whole genome shotgun (WGS) entry which is preliminary data.</text>
</comment>
<organism evidence="3 4">
    <name type="scientific">Centaurea solstitialis</name>
    <name type="common">yellow star-thistle</name>
    <dbReference type="NCBI Taxonomy" id="347529"/>
    <lineage>
        <taxon>Eukaryota</taxon>
        <taxon>Viridiplantae</taxon>
        <taxon>Streptophyta</taxon>
        <taxon>Embryophyta</taxon>
        <taxon>Tracheophyta</taxon>
        <taxon>Spermatophyta</taxon>
        <taxon>Magnoliopsida</taxon>
        <taxon>eudicotyledons</taxon>
        <taxon>Gunneridae</taxon>
        <taxon>Pentapetalae</taxon>
        <taxon>asterids</taxon>
        <taxon>campanulids</taxon>
        <taxon>Asterales</taxon>
        <taxon>Asteraceae</taxon>
        <taxon>Carduoideae</taxon>
        <taxon>Cardueae</taxon>
        <taxon>Centaureinae</taxon>
        <taxon>Centaurea</taxon>
    </lineage>
</organism>
<feature type="compositionally biased region" description="Polar residues" evidence="1">
    <location>
        <begin position="237"/>
        <end position="247"/>
    </location>
</feature>
<sequence>MRAFNKHSNSKREKQQNPTPNLGAIPSLLSNEKKKKEQIKYLRNDITGFCIPFSMAGVVACQGVYGRGNLVSHRYDGWFWDSPFIITTAFFWVLWAQRNSKVFNEIVQKEKAIGEDIQFKAYDWIRGRTKFGNLLTWENRCCNPTKIPVSWNNEGTKLKILKMPRIVVPMSRSGACRTPDVGRVALQLESGVTTRTLQSDDNRLFRSALGAVYLMLTRWILKEREGEKMGANMEYINNSNPSKQHFGSDSVKSRSTPNRTDHGNLFRIDQTRKTTSKKLALRATSSRREADVALMLDFSYFLRVSSGFPKFFKKTPIQVETDMYQIRLSVAQLGPWLRALAGVARRSKSKRKDFQKSKLDNSFRTEGYVLGNGGVGVGALATMLPVGEHDTNPETLIKLWSP</sequence>
<keyword evidence="2" id="KW-1133">Transmembrane helix</keyword>
<keyword evidence="2" id="KW-0472">Membrane</keyword>